<comment type="caution">
    <text evidence="3">The sequence shown here is derived from an EMBL/GenBank/DDBJ whole genome shotgun (WGS) entry which is preliminary data.</text>
</comment>
<proteinExistence type="inferred from homology"/>
<dbReference type="EMBL" id="SGJD01001751">
    <property type="protein sequence ID" value="KAB0398457.1"/>
    <property type="molecule type" value="Genomic_DNA"/>
</dbReference>
<dbReference type="OrthoDB" id="205623at2759"/>
<dbReference type="Proteomes" id="UP000437017">
    <property type="component" value="Unassembled WGS sequence"/>
</dbReference>
<dbReference type="GO" id="GO:0008146">
    <property type="term" value="F:sulfotransferase activity"/>
    <property type="evidence" value="ECO:0007669"/>
    <property type="project" value="InterPro"/>
</dbReference>
<evidence type="ECO:0000259" key="2">
    <source>
        <dbReference type="Pfam" id="PF00685"/>
    </source>
</evidence>
<evidence type="ECO:0000313" key="3">
    <source>
        <dbReference type="EMBL" id="KAB0398457.1"/>
    </source>
</evidence>
<feature type="domain" description="Sulfotransferase" evidence="2">
    <location>
        <begin position="65"/>
        <end position="99"/>
    </location>
</feature>
<dbReference type="SUPFAM" id="SSF52540">
    <property type="entry name" value="P-loop containing nucleoside triphosphate hydrolases"/>
    <property type="match status" value="1"/>
</dbReference>
<dbReference type="Gene3D" id="3.40.50.300">
    <property type="entry name" value="P-loop containing nucleotide triphosphate hydrolases"/>
    <property type="match status" value="1"/>
</dbReference>
<name>A0A643CE27_BALPH</name>
<organism evidence="3 4">
    <name type="scientific">Balaenoptera physalus</name>
    <name type="common">Fin whale</name>
    <name type="synonym">Balaena physalus</name>
    <dbReference type="NCBI Taxonomy" id="9770"/>
    <lineage>
        <taxon>Eukaryota</taxon>
        <taxon>Metazoa</taxon>
        <taxon>Chordata</taxon>
        <taxon>Craniata</taxon>
        <taxon>Vertebrata</taxon>
        <taxon>Euteleostomi</taxon>
        <taxon>Mammalia</taxon>
        <taxon>Eutheria</taxon>
        <taxon>Laurasiatheria</taxon>
        <taxon>Artiodactyla</taxon>
        <taxon>Whippomorpha</taxon>
        <taxon>Cetacea</taxon>
        <taxon>Mysticeti</taxon>
        <taxon>Balaenopteridae</taxon>
        <taxon>Balaenoptera</taxon>
    </lineage>
</organism>
<dbReference type="InterPro" id="IPR000863">
    <property type="entry name" value="Sulfotransferase_dom"/>
</dbReference>
<sequence>DLPHQKSQRCFLCLVIFSGGLQHLLRDQSPWNNILNGSSKEMDTRSTVEKICQFLGKKLEPEELNSVFRNSITGDWKNYFMVAQAETFDKIFQEKITDLPQ</sequence>
<evidence type="ECO:0000313" key="4">
    <source>
        <dbReference type="Proteomes" id="UP000437017"/>
    </source>
</evidence>
<dbReference type="AlphaFoldDB" id="A0A643CE27"/>
<dbReference type="EC" id="2.8.2.-" evidence="1"/>
<dbReference type="InterPro" id="IPR027417">
    <property type="entry name" value="P-loop_NTPase"/>
</dbReference>
<reference evidence="3 4" key="1">
    <citation type="journal article" date="2019" name="PLoS ONE">
        <title>Genomic analyses reveal an absence of contemporary introgressive admixture between fin whales and blue whales, despite known hybrids.</title>
        <authorList>
            <person name="Westbury M.V."/>
            <person name="Petersen B."/>
            <person name="Lorenzen E.D."/>
        </authorList>
    </citation>
    <scope>NUCLEOTIDE SEQUENCE [LARGE SCALE GENOMIC DNA]</scope>
    <source>
        <strain evidence="3">FinWhale-01</strain>
    </source>
</reference>
<accession>A0A643CE27</accession>
<feature type="non-terminal residue" evidence="3">
    <location>
        <position position="1"/>
    </location>
</feature>
<comment type="similarity">
    <text evidence="1">Belongs to the sulfotransferase 1 family.</text>
</comment>
<dbReference type="Pfam" id="PF00685">
    <property type="entry name" value="Sulfotransfer_1"/>
    <property type="match status" value="1"/>
</dbReference>
<gene>
    <name evidence="3" type="ORF">E2I00_014845</name>
</gene>
<keyword evidence="1" id="KW-0808">Transferase</keyword>
<keyword evidence="4" id="KW-1185">Reference proteome</keyword>
<protein>
    <recommendedName>
        <fullName evidence="1">Sulfotransferase</fullName>
        <ecNumber evidence="1">2.8.2.-</ecNumber>
    </recommendedName>
</protein>
<evidence type="ECO:0000256" key="1">
    <source>
        <dbReference type="RuleBase" id="RU361155"/>
    </source>
</evidence>